<reference evidence="4" key="2">
    <citation type="submission" date="2021-04" db="EMBL/GenBank/DDBJ databases">
        <authorList>
            <person name="Gilroy R."/>
        </authorList>
    </citation>
    <scope>NUCLEOTIDE SEQUENCE</scope>
    <source>
        <strain evidence="4">CHK169-2315</strain>
    </source>
</reference>
<keyword evidence="2" id="KW-0472">Membrane</keyword>
<evidence type="ECO:0000259" key="3">
    <source>
        <dbReference type="Pfam" id="PF00892"/>
    </source>
</evidence>
<dbReference type="InterPro" id="IPR000620">
    <property type="entry name" value="EamA_dom"/>
</dbReference>
<feature type="non-terminal residue" evidence="4">
    <location>
        <position position="70"/>
    </location>
</feature>
<dbReference type="Proteomes" id="UP000823937">
    <property type="component" value="Unassembled WGS sequence"/>
</dbReference>
<comment type="similarity">
    <text evidence="1">Belongs to the EamA transporter family.</text>
</comment>
<feature type="domain" description="EamA" evidence="3">
    <location>
        <begin position="4"/>
        <end position="69"/>
    </location>
</feature>
<dbReference type="Pfam" id="PF00892">
    <property type="entry name" value="EamA"/>
    <property type="match status" value="1"/>
</dbReference>
<dbReference type="GO" id="GO:0016020">
    <property type="term" value="C:membrane"/>
    <property type="evidence" value="ECO:0007669"/>
    <property type="project" value="InterPro"/>
</dbReference>
<feature type="transmembrane region" description="Helical" evidence="2">
    <location>
        <begin position="39"/>
        <end position="58"/>
    </location>
</feature>
<evidence type="ECO:0000256" key="1">
    <source>
        <dbReference type="ARBA" id="ARBA00007362"/>
    </source>
</evidence>
<name>A0A9D1PM93_9BACI</name>
<accession>A0A9D1PM93</accession>
<organism evidence="4 5">
    <name type="scientific">Candidatus Pseudogracilibacillus intestinigallinarum</name>
    <dbReference type="NCBI Taxonomy" id="2838742"/>
    <lineage>
        <taxon>Bacteria</taxon>
        <taxon>Bacillati</taxon>
        <taxon>Bacillota</taxon>
        <taxon>Bacilli</taxon>
        <taxon>Bacillales</taxon>
        <taxon>Bacillaceae</taxon>
        <taxon>Pseudogracilibacillus</taxon>
    </lineage>
</organism>
<sequence length="70" mass="7966">MTRIYILLALIMLIWGFNLSALAVLVKNVEPITLTSFRIFIAGISVLIITKIMGLFRFPTKNEWKTIAII</sequence>
<reference evidence="4" key="1">
    <citation type="journal article" date="2021" name="PeerJ">
        <title>Extensive microbial diversity within the chicken gut microbiome revealed by metagenomics and culture.</title>
        <authorList>
            <person name="Gilroy R."/>
            <person name="Ravi A."/>
            <person name="Getino M."/>
            <person name="Pursley I."/>
            <person name="Horton D.L."/>
            <person name="Alikhan N.F."/>
            <person name="Baker D."/>
            <person name="Gharbi K."/>
            <person name="Hall N."/>
            <person name="Watson M."/>
            <person name="Adriaenssens E.M."/>
            <person name="Foster-Nyarko E."/>
            <person name="Jarju S."/>
            <person name="Secka A."/>
            <person name="Antonio M."/>
            <person name="Oren A."/>
            <person name="Chaudhuri R.R."/>
            <person name="La Ragione R."/>
            <person name="Hildebrand F."/>
            <person name="Pallen M.J."/>
        </authorList>
    </citation>
    <scope>NUCLEOTIDE SEQUENCE</scope>
    <source>
        <strain evidence="4">CHK169-2315</strain>
    </source>
</reference>
<evidence type="ECO:0000256" key="2">
    <source>
        <dbReference type="SAM" id="Phobius"/>
    </source>
</evidence>
<dbReference type="AlphaFoldDB" id="A0A9D1PM93"/>
<dbReference type="EMBL" id="DXHX01000092">
    <property type="protein sequence ID" value="HIV74647.1"/>
    <property type="molecule type" value="Genomic_DNA"/>
</dbReference>
<evidence type="ECO:0000313" key="5">
    <source>
        <dbReference type="Proteomes" id="UP000823937"/>
    </source>
</evidence>
<keyword evidence="2" id="KW-0812">Transmembrane</keyword>
<protein>
    <submittedName>
        <fullName evidence="4">EamA family transporter</fullName>
    </submittedName>
</protein>
<proteinExistence type="inferred from homology"/>
<keyword evidence="2" id="KW-1133">Transmembrane helix</keyword>
<evidence type="ECO:0000313" key="4">
    <source>
        <dbReference type="EMBL" id="HIV74647.1"/>
    </source>
</evidence>
<gene>
    <name evidence="4" type="ORF">H9895_06140</name>
</gene>
<comment type="caution">
    <text evidence="4">The sequence shown here is derived from an EMBL/GenBank/DDBJ whole genome shotgun (WGS) entry which is preliminary data.</text>
</comment>